<evidence type="ECO:0000313" key="4">
    <source>
        <dbReference type="Proteomes" id="UP000297910"/>
    </source>
</evidence>
<gene>
    <name evidence="3" type="ORF">BPAE_0074g00090</name>
</gene>
<protein>
    <submittedName>
        <fullName evidence="3">Uncharacterized protein</fullName>
    </submittedName>
</protein>
<keyword evidence="1" id="KW-0175">Coiled coil</keyword>
<evidence type="ECO:0000256" key="2">
    <source>
        <dbReference type="SAM" id="MobiDB-lite"/>
    </source>
</evidence>
<feature type="region of interest" description="Disordered" evidence="2">
    <location>
        <begin position="1"/>
        <end position="41"/>
    </location>
</feature>
<proteinExistence type="predicted"/>
<dbReference type="AlphaFoldDB" id="A0A4Z1FQK4"/>
<dbReference type="EMBL" id="PQXI01000074">
    <property type="protein sequence ID" value="TGO25700.1"/>
    <property type="molecule type" value="Genomic_DNA"/>
</dbReference>
<organism evidence="3 4">
    <name type="scientific">Botrytis paeoniae</name>
    <dbReference type="NCBI Taxonomy" id="278948"/>
    <lineage>
        <taxon>Eukaryota</taxon>
        <taxon>Fungi</taxon>
        <taxon>Dikarya</taxon>
        <taxon>Ascomycota</taxon>
        <taxon>Pezizomycotina</taxon>
        <taxon>Leotiomycetes</taxon>
        <taxon>Helotiales</taxon>
        <taxon>Sclerotiniaceae</taxon>
        <taxon>Botrytis</taxon>
    </lineage>
</organism>
<feature type="coiled-coil region" evidence="1">
    <location>
        <begin position="90"/>
        <end position="160"/>
    </location>
</feature>
<name>A0A4Z1FQK4_9HELO</name>
<comment type="caution">
    <text evidence="3">The sequence shown here is derived from an EMBL/GenBank/DDBJ whole genome shotgun (WGS) entry which is preliminary data.</text>
</comment>
<accession>A0A4Z1FQK4</accession>
<feature type="compositionally biased region" description="Low complexity" evidence="2">
    <location>
        <begin position="1"/>
        <end position="20"/>
    </location>
</feature>
<evidence type="ECO:0000313" key="3">
    <source>
        <dbReference type="EMBL" id="TGO25700.1"/>
    </source>
</evidence>
<dbReference type="Proteomes" id="UP000297910">
    <property type="component" value="Unassembled WGS sequence"/>
</dbReference>
<evidence type="ECO:0000256" key="1">
    <source>
        <dbReference type="SAM" id="Coils"/>
    </source>
</evidence>
<reference evidence="3 4" key="1">
    <citation type="submission" date="2017-12" db="EMBL/GenBank/DDBJ databases">
        <title>Comparative genomics of Botrytis spp.</title>
        <authorList>
            <person name="Valero-Jimenez C.A."/>
            <person name="Tapia P."/>
            <person name="Veloso J."/>
            <person name="Silva-Moreno E."/>
            <person name="Staats M."/>
            <person name="Valdes J.H."/>
            <person name="Van Kan J.A.L."/>
        </authorList>
    </citation>
    <scope>NUCLEOTIDE SEQUENCE [LARGE SCALE GENOMIC DNA]</scope>
    <source>
        <strain evidence="3 4">Bp0003</strain>
    </source>
</reference>
<keyword evidence="4" id="KW-1185">Reference proteome</keyword>
<sequence length="165" mass="18270">MSFPSASAPASSPSKISNKNPSKHKKNSRADNLTGGYNSQYVLPGKETSGLDFEIFEDPRCAICDGDLPPIQGPQSHLLPQLCAPCHLQVTHLKNEREKLLRQQRQKQLDQMHEALEAVSAQAELRWVLTDGNERLRGEIEEIEREIGGLEGGVREESEEGGREG</sequence>